<feature type="transmembrane region" description="Helical" evidence="1">
    <location>
        <begin position="15"/>
        <end position="32"/>
    </location>
</feature>
<sequence length="73" mass="8449">MGYVAAVSAEFQETWGNAFVVVVIALFLNLQYNRWYLTGHHWGRIVRAPNVTWCTSKECVQWYPSNQCVLEPV</sequence>
<evidence type="ECO:0000313" key="2">
    <source>
        <dbReference type="EMBL" id="QSO46597.1"/>
    </source>
</evidence>
<name>A0A9X7VXC7_9BACL</name>
<gene>
    <name evidence="2" type="ORF">JZ786_19400</name>
</gene>
<protein>
    <submittedName>
        <fullName evidence="2">Uncharacterized protein</fullName>
    </submittedName>
</protein>
<evidence type="ECO:0000313" key="3">
    <source>
        <dbReference type="Proteomes" id="UP000663505"/>
    </source>
</evidence>
<reference evidence="2 3" key="1">
    <citation type="submission" date="2021-02" db="EMBL/GenBank/DDBJ databases">
        <title>Alicyclobacillus curvatus sp. nov. and Alicyclobacillus mengziensis sp. nov., two acidophilic bacteria isolated from acid mine drainage.</title>
        <authorList>
            <person name="Huang Y."/>
        </authorList>
    </citation>
    <scope>NUCLEOTIDE SEQUENCE [LARGE SCALE GENOMIC DNA]</scope>
    <source>
        <strain evidence="2 3">S30H14</strain>
    </source>
</reference>
<dbReference type="KEGG" id="afx:JZ786_19400"/>
<keyword evidence="1" id="KW-0812">Transmembrane</keyword>
<keyword evidence="3" id="KW-1185">Reference proteome</keyword>
<proteinExistence type="predicted"/>
<dbReference type="AlphaFoldDB" id="A0A9X7VXC7"/>
<accession>A0A9X7VXC7</accession>
<dbReference type="EMBL" id="CP071182">
    <property type="protein sequence ID" value="QSO46597.1"/>
    <property type="molecule type" value="Genomic_DNA"/>
</dbReference>
<keyword evidence="1" id="KW-0472">Membrane</keyword>
<keyword evidence="1" id="KW-1133">Transmembrane helix</keyword>
<evidence type="ECO:0000256" key="1">
    <source>
        <dbReference type="SAM" id="Phobius"/>
    </source>
</evidence>
<organism evidence="2 3">
    <name type="scientific">Alicyclobacillus mengziensis</name>
    <dbReference type="NCBI Taxonomy" id="2931921"/>
    <lineage>
        <taxon>Bacteria</taxon>
        <taxon>Bacillati</taxon>
        <taxon>Bacillota</taxon>
        <taxon>Bacilli</taxon>
        <taxon>Bacillales</taxon>
        <taxon>Alicyclobacillaceae</taxon>
        <taxon>Alicyclobacillus</taxon>
    </lineage>
</organism>
<dbReference type="RefSeq" id="WP_206655962.1">
    <property type="nucleotide sequence ID" value="NZ_CP071182.1"/>
</dbReference>
<dbReference type="Proteomes" id="UP000663505">
    <property type="component" value="Chromosome"/>
</dbReference>